<name>A0A7X2S1C4_9BACI</name>
<gene>
    <name evidence="1" type="ORF">GKZ89_01205</name>
</gene>
<dbReference type="RefSeq" id="WP_155110556.1">
    <property type="nucleotide sequence ID" value="NZ_WMIB01000001.1"/>
</dbReference>
<comment type="caution">
    <text evidence="1">The sequence shown here is derived from an EMBL/GenBank/DDBJ whole genome shotgun (WGS) entry which is preliminary data.</text>
</comment>
<dbReference type="OrthoDB" id="2876446at2"/>
<sequence>MVLDQFVMKTDRELIRFSFDLLNDIEDKLKRKILFYENQVNSYIQMRVDWYIRSLPAAASTKTVCRSEVCALIQFRLKKILENYSLFTCY</sequence>
<dbReference type="AlphaFoldDB" id="A0A7X2S1C4"/>
<dbReference type="Proteomes" id="UP000434639">
    <property type="component" value="Unassembled WGS sequence"/>
</dbReference>
<evidence type="ECO:0000313" key="2">
    <source>
        <dbReference type="Proteomes" id="UP000434639"/>
    </source>
</evidence>
<reference evidence="1 2" key="1">
    <citation type="journal article" date="2017" name="Int. J. Syst. Evol. Microbiol.">
        <title>Bacillus mangrovi sp. nov., isolated from a sediment sample from a mangrove forest.</title>
        <authorList>
            <person name="Gupta V."/>
            <person name="Singh P.K."/>
            <person name="Korpole S."/>
            <person name="Tanuku N.R.S."/>
            <person name="Pinnaka A.K."/>
        </authorList>
    </citation>
    <scope>NUCLEOTIDE SEQUENCE [LARGE SCALE GENOMIC DNA]</scope>
    <source>
        <strain evidence="1 2">KCTC 33872</strain>
    </source>
</reference>
<evidence type="ECO:0000313" key="1">
    <source>
        <dbReference type="EMBL" id="MTH52007.1"/>
    </source>
</evidence>
<organism evidence="1 2">
    <name type="scientific">Metabacillus mangrovi</name>
    <dbReference type="NCBI Taxonomy" id="1491830"/>
    <lineage>
        <taxon>Bacteria</taxon>
        <taxon>Bacillati</taxon>
        <taxon>Bacillota</taxon>
        <taxon>Bacilli</taxon>
        <taxon>Bacillales</taxon>
        <taxon>Bacillaceae</taxon>
        <taxon>Metabacillus</taxon>
    </lineage>
</organism>
<keyword evidence="2" id="KW-1185">Reference proteome</keyword>
<proteinExistence type="predicted"/>
<protein>
    <submittedName>
        <fullName evidence="1">Uncharacterized protein</fullName>
    </submittedName>
</protein>
<accession>A0A7X2S1C4</accession>
<dbReference type="EMBL" id="WMIB01000001">
    <property type="protein sequence ID" value="MTH52007.1"/>
    <property type="molecule type" value="Genomic_DNA"/>
</dbReference>